<dbReference type="Gene3D" id="1.10.287.1080">
    <property type="entry name" value="MazG-like"/>
    <property type="match status" value="1"/>
</dbReference>
<gene>
    <name evidence="1" type="ORF">CGSHiR3021_04447</name>
</gene>
<accession>A4NYN4</accession>
<dbReference type="AlphaFoldDB" id="A4NYN4"/>
<name>A4NYN4_HAEIF</name>
<protein>
    <recommendedName>
        <fullName evidence="3">NTP pyrophosphohydrolase MazG putative catalytic core domain-containing protein</fullName>
    </recommendedName>
</protein>
<evidence type="ECO:0008006" key="3">
    <source>
        <dbReference type="Google" id="ProtNLM"/>
    </source>
</evidence>
<proteinExistence type="predicted"/>
<dbReference type="EMBL" id="AAZJ01000006">
    <property type="protein sequence ID" value="EDK13724.1"/>
    <property type="molecule type" value="Genomic_DNA"/>
</dbReference>
<sequence>DLQQLIKNIEQWAEDRNLIKGSSIKKQTLKMVEEFGELCGGVAKGNINIIKDSIGDCFVVLTIINAQCRNESVETNANQSHLLEPTGHFRASSIDEALLRTAARIGGFASKTTPPDDWDVNCLSNYLFLISKMANLDFWDCVQYAYEQIKDRKGRMINGVFVKEGIYNGTIFFNQRDRADGHLFGSNSETLDF</sequence>
<dbReference type="SUPFAM" id="SSF101386">
    <property type="entry name" value="all-alpha NTP pyrophosphatases"/>
    <property type="match status" value="1"/>
</dbReference>
<organism evidence="1 2">
    <name type="scientific">Haemophilus influenzae 22.4-21</name>
    <dbReference type="NCBI Taxonomy" id="375063"/>
    <lineage>
        <taxon>Bacteria</taxon>
        <taxon>Pseudomonadati</taxon>
        <taxon>Pseudomonadota</taxon>
        <taxon>Gammaproteobacteria</taxon>
        <taxon>Pasteurellales</taxon>
        <taxon>Pasteurellaceae</taxon>
        <taxon>Haemophilus</taxon>
    </lineage>
</organism>
<evidence type="ECO:0000313" key="1">
    <source>
        <dbReference type="EMBL" id="EDK13724.1"/>
    </source>
</evidence>
<reference evidence="1 2" key="1">
    <citation type="journal article" date="2007" name="Genome Biol.">
        <title>Characterization and modeling of the Haemophilus influenzae core and supragenomes based on the complete genomic sequences of Rd and 12 clinical nontypeable strains.</title>
        <authorList>
            <person name="Hogg J.S."/>
            <person name="Hu F.Z."/>
            <person name="Janto B."/>
            <person name="Boissy R."/>
            <person name="Hayes J."/>
            <person name="Keefe R."/>
            <person name="Post J.C."/>
            <person name="Ehrlich G.D."/>
        </authorList>
    </citation>
    <scope>NUCLEOTIDE SEQUENCE [LARGE SCALE GENOMIC DNA]</scope>
    <source>
        <strain evidence="1 2">22.4-21</strain>
    </source>
</reference>
<feature type="non-terminal residue" evidence="1">
    <location>
        <position position="1"/>
    </location>
</feature>
<evidence type="ECO:0000313" key="2">
    <source>
        <dbReference type="Proteomes" id="UP000005596"/>
    </source>
</evidence>
<dbReference type="CDD" id="cd11540">
    <property type="entry name" value="NTP-PPase_u3"/>
    <property type="match status" value="1"/>
</dbReference>
<dbReference type="Proteomes" id="UP000005596">
    <property type="component" value="Unassembled WGS sequence"/>
</dbReference>